<comment type="caution">
    <text evidence="1">The sequence shown here is derived from an EMBL/GenBank/DDBJ whole genome shotgun (WGS) entry which is preliminary data.</text>
</comment>
<protein>
    <submittedName>
        <fullName evidence="1">Uncharacterized protein</fullName>
    </submittedName>
</protein>
<evidence type="ECO:0000313" key="1">
    <source>
        <dbReference type="EMBL" id="KKK75278.1"/>
    </source>
</evidence>
<reference evidence="1" key="1">
    <citation type="journal article" date="2015" name="Nature">
        <title>Complex archaea that bridge the gap between prokaryotes and eukaryotes.</title>
        <authorList>
            <person name="Spang A."/>
            <person name="Saw J.H."/>
            <person name="Jorgensen S.L."/>
            <person name="Zaremba-Niedzwiedzka K."/>
            <person name="Martijn J."/>
            <person name="Lind A.E."/>
            <person name="van Eijk R."/>
            <person name="Schleper C."/>
            <person name="Guy L."/>
            <person name="Ettema T.J."/>
        </authorList>
    </citation>
    <scope>NUCLEOTIDE SEQUENCE</scope>
</reference>
<dbReference type="EMBL" id="LAZR01055943">
    <property type="protein sequence ID" value="KKK75278.1"/>
    <property type="molecule type" value="Genomic_DNA"/>
</dbReference>
<gene>
    <name evidence="1" type="ORF">LCGC14_2875310</name>
</gene>
<accession>A0A0F8Y1W0</accession>
<sequence length="113" mass="13172">MPEITKSYIHLPAHNRQKGDQLVTITVSKSKGIKALYSVNRKVIITLLFDREERFSWTMKRAKEWKYSHMSVIEATLVFAGADPKSFVYSDEPSEDYCHTVSFVTRFGHRIKF</sequence>
<proteinExistence type="predicted"/>
<dbReference type="AlphaFoldDB" id="A0A0F8Y1W0"/>
<name>A0A0F8Y1W0_9ZZZZ</name>
<organism evidence="1">
    <name type="scientific">marine sediment metagenome</name>
    <dbReference type="NCBI Taxonomy" id="412755"/>
    <lineage>
        <taxon>unclassified sequences</taxon>
        <taxon>metagenomes</taxon>
        <taxon>ecological metagenomes</taxon>
    </lineage>
</organism>